<evidence type="ECO:0000313" key="4">
    <source>
        <dbReference type="Proteomes" id="UP001201549"/>
    </source>
</evidence>
<name>A0ABT2FI31_9GAMM</name>
<keyword evidence="1" id="KW-0812">Transmembrane</keyword>
<protein>
    <submittedName>
        <fullName evidence="3">Uncharacterized protein</fullName>
    </submittedName>
</protein>
<accession>A0ABT2FI31</accession>
<evidence type="ECO:0000256" key="1">
    <source>
        <dbReference type="SAM" id="Phobius"/>
    </source>
</evidence>
<evidence type="ECO:0000313" key="3">
    <source>
        <dbReference type="EMBL" id="MCS4555989.1"/>
    </source>
</evidence>
<dbReference type="EMBL" id="JAKOGG010000003">
    <property type="protein sequence ID" value="MCS4555989.1"/>
    <property type="molecule type" value="Genomic_DNA"/>
</dbReference>
<keyword evidence="4" id="KW-1185">Reference proteome</keyword>
<evidence type="ECO:0000256" key="2">
    <source>
        <dbReference type="SAM" id="SignalP"/>
    </source>
</evidence>
<feature type="signal peptide" evidence="2">
    <location>
        <begin position="1"/>
        <end position="24"/>
    </location>
</feature>
<organism evidence="3 4">
    <name type="scientific">Shewanella electrica</name>
    <dbReference type="NCBI Taxonomy" id="515560"/>
    <lineage>
        <taxon>Bacteria</taxon>
        <taxon>Pseudomonadati</taxon>
        <taxon>Pseudomonadota</taxon>
        <taxon>Gammaproteobacteria</taxon>
        <taxon>Alteromonadales</taxon>
        <taxon>Shewanellaceae</taxon>
        <taxon>Shewanella</taxon>
    </lineage>
</organism>
<dbReference type="Proteomes" id="UP001201549">
    <property type="component" value="Unassembled WGS sequence"/>
</dbReference>
<gene>
    <name evidence="3" type="ORF">L9G74_06015</name>
</gene>
<feature type="chain" id="PRO_5047371939" evidence="2">
    <location>
        <begin position="25"/>
        <end position="174"/>
    </location>
</feature>
<reference evidence="4" key="1">
    <citation type="submission" date="2023-07" db="EMBL/GenBank/DDBJ databases">
        <title>Shewanella mangrovi sp. nov., an acetaldehyde- degrading bacterium isolated from mangrove sediment.</title>
        <authorList>
            <person name="Liu Y."/>
        </authorList>
    </citation>
    <scope>NUCLEOTIDE SEQUENCE [LARGE SCALE GENOMIC DNA]</scope>
    <source>
        <strain evidence="4">C32</strain>
    </source>
</reference>
<keyword evidence="1" id="KW-0472">Membrane</keyword>
<keyword evidence="2" id="KW-0732">Signal</keyword>
<dbReference type="RefSeq" id="WP_238895396.1">
    <property type="nucleotide sequence ID" value="NZ_JAKOGG010000003.1"/>
</dbReference>
<proteinExistence type="predicted"/>
<sequence length="174" mass="19676">MKAKTMTWLLCAALAMASSTPVLARHWHGGHYDHYRPYHRHHHSWGNDLGWFVGMSALAILPQVLYAQQMRSVSVPYQYDEVPSVSMTPINQAVVVSNNTVDDASQYQYQTAVANEVINRVNDSATASNSYAEAVRSLPANARVIQTASGTEYEWLGQRYHYDWQADLYRPVSQ</sequence>
<keyword evidence="1" id="KW-1133">Transmembrane helix</keyword>
<comment type="caution">
    <text evidence="3">The sequence shown here is derived from an EMBL/GenBank/DDBJ whole genome shotgun (WGS) entry which is preliminary data.</text>
</comment>
<feature type="transmembrane region" description="Helical" evidence="1">
    <location>
        <begin position="48"/>
        <end position="67"/>
    </location>
</feature>